<dbReference type="InterPro" id="IPR024726">
    <property type="entry name" value="FhuF_C"/>
</dbReference>
<evidence type="ECO:0000313" key="3">
    <source>
        <dbReference type="Proteomes" id="UP001500957"/>
    </source>
</evidence>
<dbReference type="EMBL" id="BAAAHE010000049">
    <property type="protein sequence ID" value="GAA0635925.1"/>
    <property type="molecule type" value="Genomic_DNA"/>
</dbReference>
<protein>
    <submittedName>
        <fullName evidence="2">(2Fe-2S)-binding protein</fullName>
    </submittedName>
</protein>
<evidence type="ECO:0000313" key="2">
    <source>
        <dbReference type="EMBL" id="GAA0635925.1"/>
    </source>
</evidence>
<gene>
    <name evidence="2" type="ORF">GCM10009547_45150</name>
</gene>
<keyword evidence="3" id="KW-1185">Reference proteome</keyword>
<sequence length="261" mass="26018">MATDVQVLDALAAASALGPFFALDTDPPPATSADGAPIWRPFSDLTDDADVTRARIAAIRTGIAERGGLPLEEVPPRAAASLAHLGLASRLISPVLGTALLGGIVPDLGGLWWRDVLGPVPLTLPEPTGTAVAHDDPAAVADALSTQLSTGPVAALTTAIAATGGVSQRLLWGNVASAAAGAVKMLGAAAPAHAAVALAVGTRLVAQEPLDGVGTFAGTAFRRSTCCLYYQVPGGGYCGDCVLLGRQTPTDSRGGGATSGR</sequence>
<name>A0ABN1HAZ8_9ACTN</name>
<accession>A0ABN1HAZ8</accession>
<dbReference type="Pfam" id="PF11575">
    <property type="entry name" value="FhuF_C"/>
    <property type="match status" value="1"/>
</dbReference>
<evidence type="ECO:0000259" key="1">
    <source>
        <dbReference type="Pfam" id="PF11575"/>
    </source>
</evidence>
<proteinExistence type="predicted"/>
<reference evidence="2 3" key="1">
    <citation type="journal article" date="2019" name="Int. J. Syst. Evol. Microbiol.">
        <title>The Global Catalogue of Microorganisms (GCM) 10K type strain sequencing project: providing services to taxonomists for standard genome sequencing and annotation.</title>
        <authorList>
            <consortium name="The Broad Institute Genomics Platform"/>
            <consortium name="The Broad Institute Genome Sequencing Center for Infectious Disease"/>
            <person name="Wu L."/>
            <person name="Ma J."/>
        </authorList>
    </citation>
    <scope>NUCLEOTIDE SEQUENCE [LARGE SCALE GENOMIC DNA]</scope>
    <source>
        <strain evidence="2 3">JCM 10671</strain>
    </source>
</reference>
<comment type="caution">
    <text evidence="2">The sequence shown here is derived from an EMBL/GenBank/DDBJ whole genome shotgun (WGS) entry which is preliminary data.</text>
</comment>
<organism evidence="2 3">
    <name type="scientific">Sporichthya brevicatena</name>
    <dbReference type="NCBI Taxonomy" id="171442"/>
    <lineage>
        <taxon>Bacteria</taxon>
        <taxon>Bacillati</taxon>
        <taxon>Actinomycetota</taxon>
        <taxon>Actinomycetes</taxon>
        <taxon>Sporichthyales</taxon>
        <taxon>Sporichthyaceae</taxon>
        <taxon>Sporichthya</taxon>
    </lineage>
</organism>
<feature type="domain" description="Ferric siderophore reductase C-terminal" evidence="1">
    <location>
        <begin position="223"/>
        <end position="243"/>
    </location>
</feature>
<dbReference type="RefSeq" id="WP_344609078.1">
    <property type="nucleotide sequence ID" value="NZ_BAAAHE010000049.1"/>
</dbReference>
<dbReference type="Proteomes" id="UP001500957">
    <property type="component" value="Unassembled WGS sequence"/>
</dbReference>